<comment type="caution">
    <text evidence="2">The sequence shown here is derived from an EMBL/GenBank/DDBJ whole genome shotgun (WGS) entry which is preliminary data.</text>
</comment>
<keyword evidence="1" id="KW-0732">Signal</keyword>
<reference evidence="2 3" key="1">
    <citation type="submission" date="2012-09" db="EMBL/GenBank/DDBJ databases">
        <title>Genome Sequence of alkane-degrading Bacterium Alcanivorax jadensis T9.</title>
        <authorList>
            <person name="Lai Q."/>
            <person name="Shao Z."/>
        </authorList>
    </citation>
    <scope>NUCLEOTIDE SEQUENCE [LARGE SCALE GENOMIC DNA]</scope>
    <source>
        <strain evidence="2 3">T9</strain>
    </source>
</reference>
<evidence type="ECO:0008006" key="4">
    <source>
        <dbReference type="Google" id="ProtNLM"/>
    </source>
</evidence>
<feature type="chain" id="PRO_5045048650" description="Copper chaperone PCu(A)C" evidence="1">
    <location>
        <begin position="24"/>
        <end position="148"/>
    </location>
</feature>
<dbReference type="Pfam" id="PF04314">
    <property type="entry name" value="PCuAC"/>
    <property type="match status" value="1"/>
</dbReference>
<evidence type="ECO:0000313" key="3">
    <source>
        <dbReference type="Proteomes" id="UP000029443"/>
    </source>
</evidence>
<dbReference type="InterPro" id="IPR007410">
    <property type="entry name" value="LpqE-like"/>
</dbReference>
<name>A0ABR4WBU5_9GAMM</name>
<accession>A0ABR4WBU5</accession>
<sequence length="148" mass="15513">MPRACFKTLLAGAVLALAVPAHAELTFSDPWLRAVPPVSPTMAGYVTLNNTGEDTVTITGVSTPVAGHTMLHDVETAADGSRRMVHLHHLEIPAGDSVVLAPGDKHLMLMKLTQVPAPGDKVDICFHLNGGQDACAAFPVKRASQSDG</sequence>
<feature type="signal peptide" evidence="1">
    <location>
        <begin position="1"/>
        <end position="23"/>
    </location>
</feature>
<organism evidence="2 3">
    <name type="scientific">Alcanivorax jadensis T9</name>
    <dbReference type="NCBI Taxonomy" id="1177181"/>
    <lineage>
        <taxon>Bacteria</taxon>
        <taxon>Pseudomonadati</taxon>
        <taxon>Pseudomonadota</taxon>
        <taxon>Gammaproteobacteria</taxon>
        <taxon>Oceanospirillales</taxon>
        <taxon>Alcanivoracaceae</taxon>
        <taxon>Alcanivorax</taxon>
    </lineage>
</organism>
<evidence type="ECO:0000256" key="1">
    <source>
        <dbReference type="SAM" id="SignalP"/>
    </source>
</evidence>
<dbReference type="SUPFAM" id="SSF110087">
    <property type="entry name" value="DR1885-like metal-binding protein"/>
    <property type="match status" value="1"/>
</dbReference>
<dbReference type="EMBL" id="ARXU01000011">
    <property type="protein sequence ID" value="KGD60436.1"/>
    <property type="molecule type" value="Genomic_DNA"/>
</dbReference>
<dbReference type="InterPro" id="IPR058248">
    <property type="entry name" value="Lxx211020-like"/>
</dbReference>
<dbReference type="RefSeq" id="WP_035249235.1">
    <property type="nucleotide sequence ID" value="NZ_ARXU01000011.1"/>
</dbReference>
<dbReference type="PANTHER" id="PTHR36302">
    <property type="entry name" value="BLR7088 PROTEIN"/>
    <property type="match status" value="1"/>
</dbReference>
<dbReference type="InterPro" id="IPR036182">
    <property type="entry name" value="PCuAC_sf"/>
</dbReference>
<dbReference type="Gene3D" id="2.60.40.1890">
    <property type="entry name" value="PCu(A)C copper chaperone"/>
    <property type="match status" value="1"/>
</dbReference>
<evidence type="ECO:0000313" key="2">
    <source>
        <dbReference type="EMBL" id="KGD60436.1"/>
    </source>
</evidence>
<protein>
    <recommendedName>
        <fullName evidence="4">Copper chaperone PCu(A)C</fullName>
    </recommendedName>
</protein>
<keyword evidence="3" id="KW-1185">Reference proteome</keyword>
<dbReference type="Proteomes" id="UP000029443">
    <property type="component" value="Unassembled WGS sequence"/>
</dbReference>
<gene>
    <name evidence="2" type="ORF">T9A_02613</name>
</gene>
<dbReference type="PANTHER" id="PTHR36302:SF1">
    <property type="entry name" value="COPPER CHAPERONE PCU(A)C"/>
    <property type="match status" value="1"/>
</dbReference>
<proteinExistence type="predicted"/>